<comment type="subcellular location">
    <subcellularLocation>
        <location evidence="1">Cell inner membrane</location>
        <topology evidence="1">Multi-pass membrane protein</topology>
    </subcellularLocation>
</comment>
<dbReference type="SMART" id="SM00283">
    <property type="entry name" value="MA"/>
    <property type="match status" value="1"/>
</dbReference>
<evidence type="ECO:0000256" key="3">
    <source>
        <dbReference type="ARBA" id="ARBA00023224"/>
    </source>
</evidence>
<dbReference type="SUPFAM" id="SSF58104">
    <property type="entry name" value="Methyl-accepting chemotaxis protein (MCP) signaling domain"/>
    <property type="match status" value="1"/>
</dbReference>
<evidence type="ECO:0000313" key="11">
    <source>
        <dbReference type="EMBL" id="RUO29316.1"/>
    </source>
</evidence>
<feature type="domain" description="T-SNARE coiled-coil homology" evidence="10">
    <location>
        <begin position="436"/>
        <end position="498"/>
    </location>
</feature>
<evidence type="ECO:0000313" key="12">
    <source>
        <dbReference type="Proteomes" id="UP000287410"/>
    </source>
</evidence>
<organism evidence="11 12">
    <name type="scientific">Aliidiomarina sedimenti</name>
    <dbReference type="NCBI Taxonomy" id="1933879"/>
    <lineage>
        <taxon>Bacteria</taxon>
        <taxon>Pseudomonadati</taxon>
        <taxon>Pseudomonadota</taxon>
        <taxon>Gammaproteobacteria</taxon>
        <taxon>Alteromonadales</taxon>
        <taxon>Idiomarinaceae</taxon>
        <taxon>Aliidiomarina</taxon>
    </lineage>
</organism>
<dbReference type="PRINTS" id="PR00260">
    <property type="entry name" value="CHEMTRNSDUCR"/>
</dbReference>
<dbReference type="CDD" id="cd11386">
    <property type="entry name" value="MCP_signal"/>
    <property type="match status" value="1"/>
</dbReference>
<keyword evidence="2" id="KW-1003">Cell membrane</keyword>
<evidence type="ECO:0000259" key="8">
    <source>
        <dbReference type="PROSITE" id="PS50111"/>
    </source>
</evidence>
<evidence type="ECO:0000256" key="1">
    <source>
        <dbReference type="ARBA" id="ARBA00004429"/>
    </source>
</evidence>
<feature type="domain" description="PAS" evidence="9">
    <location>
        <begin position="25"/>
        <end position="76"/>
    </location>
</feature>
<evidence type="ECO:0000256" key="4">
    <source>
        <dbReference type="ARBA" id="ARBA00029447"/>
    </source>
</evidence>
<dbReference type="Proteomes" id="UP000287410">
    <property type="component" value="Unassembled WGS sequence"/>
</dbReference>
<keyword evidence="3 5" id="KW-0807">Transducer</keyword>
<evidence type="ECO:0000256" key="7">
    <source>
        <dbReference type="SAM" id="Phobius"/>
    </source>
</evidence>
<dbReference type="SUPFAM" id="SSF55785">
    <property type="entry name" value="PYP-like sensor domain (PAS domain)"/>
    <property type="match status" value="1"/>
</dbReference>
<feature type="transmembrane region" description="Helical" evidence="7">
    <location>
        <begin position="148"/>
        <end position="168"/>
    </location>
</feature>
<comment type="similarity">
    <text evidence="4">Belongs to the methyl-accepting chemotaxis (MCP) protein family.</text>
</comment>
<dbReference type="NCBIfam" id="TIGR00229">
    <property type="entry name" value="sensory_box"/>
    <property type="match status" value="1"/>
</dbReference>
<feature type="compositionally biased region" description="Polar residues" evidence="6">
    <location>
        <begin position="257"/>
        <end position="272"/>
    </location>
</feature>
<feature type="domain" description="Methyl-accepting transducer" evidence="8">
    <location>
        <begin position="249"/>
        <end position="485"/>
    </location>
</feature>
<evidence type="ECO:0000256" key="5">
    <source>
        <dbReference type="PROSITE-ProRule" id="PRU00284"/>
    </source>
</evidence>
<dbReference type="Pfam" id="PF08447">
    <property type="entry name" value="PAS_3"/>
    <property type="match status" value="1"/>
</dbReference>
<dbReference type="PANTHER" id="PTHR32089">
    <property type="entry name" value="METHYL-ACCEPTING CHEMOTAXIS PROTEIN MCPB"/>
    <property type="match status" value="1"/>
</dbReference>
<evidence type="ECO:0000259" key="9">
    <source>
        <dbReference type="PROSITE" id="PS50112"/>
    </source>
</evidence>
<proteinExistence type="inferred from homology"/>
<dbReference type="InterPro" id="IPR000727">
    <property type="entry name" value="T_SNARE_dom"/>
</dbReference>
<dbReference type="PROSITE" id="PS50112">
    <property type="entry name" value="PAS"/>
    <property type="match status" value="1"/>
</dbReference>
<accession>A0ABY0BYH6</accession>
<keyword evidence="12" id="KW-1185">Reference proteome</keyword>
<dbReference type="PANTHER" id="PTHR32089:SF74">
    <property type="entry name" value="METHYL-ACCEPTING CHEMOTAXIS PROTEIN AER"/>
    <property type="match status" value="1"/>
</dbReference>
<dbReference type="Gene3D" id="1.10.287.950">
    <property type="entry name" value="Methyl-accepting chemotaxis protein"/>
    <property type="match status" value="1"/>
</dbReference>
<comment type="caution">
    <text evidence="11">The sequence shown here is derived from an EMBL/GenBank/DDBJ whole genome shotgun (WGS) entry which is preliminary data.</text>
</comment>
<evidence type="ECO:0000256" key="6">
    <source>
        <dbReference type="SAM" id="MobiDB-lite"/>
    </source>
</evidence>
<dbReference type="InterPro" id="IPR000014">
    <property type="entry name" value="PAS"/>
</dbReference>
<dbReference type="InterPro" id="IPR004089">
    <property type="entry name" value="MCPsignal_dom"/>
</dbReference>
<dbReference type="PROSITE" id="PS50192">
    <property type="entry name" value="T_SNARE"/>
    <property type="match status" value="1"/>
</dbReference>
<feature type="region of interest" description="Disordered" evidence="6">
    <location>
        <begin position="257"/>
        <end position="280"/>
    </location>
</feature>
<keyword evidence="7" id="KW-0472">Membrane</keyword>
<evidence type="ECO:0000256" key="2">
    <source>
        <dbReference type="ARBA" id="ARBA00022519"/>
    </source>
</evidence>
<evidence type="ECO:0000259" key="10">
    <source>
        <dbReference type="PROSITE" id="PS50192"/>
    </source>
</evidence>
<dbReference type="CDD" id="cd00130">
    <property type="entry name" value="PAS"/>
    <property type="match status" value="1"/>
</dbReference>
<protein>
    <submittedName>
        <fullName evidence="11">Chemotaxis protein</fullName>
    </submittedName>
</protein>
<name>A0ABY0BYH6_9GAMM</name>
<dbReference type="EMBL" id="PIPN01000004">
    <property type="protein sequence ID" value="RUO29316.1"/>
    <property type="molecule type" value="Genomic_DNA"/>
</dbReference>
<dbReference type="InterPro" id="IPR013655">
    <property type="entry name" value="PAS_fold_3"/>
</dbReference>
<dbReference type="Gene3D" id="3.30.450.20">
    <property type="entry name" value="PAS domain"/>
    <property type="match status" value="1"/>
</dbReference>
<dbReference type="InterPro" id="IPR035965">
    <property type="entry name" value="PAS-like_dom_sf"/>
</dbReference>
<dbReference type="InterPro" id="IPR004090">
    <property type="entry name" value="Chemotax_Me-accpt_rcpt"/>
</dbReference>
<dbReference type="RefSeq" id="WP_126789581.1">
    <property type="nucleotide sequence ID" value="NZ_PIPN01000004.1"/>
</dbReference>
<keyword evidence="7" id="KW-1133">Transmembrane helix</keyword>
<keyword evidence="2" id="KW-0997">Cell inner membrane</keyword>
<sequence length="523" mass="57295">MRNNLPVTGREFKFDPSARLISSTDLKGRIRFFNKDFQQVSGFSKDELMGAPHNLVRHPDMPPGVYENMWKTLQRGRPWMGLVKNRRKDGDHYWVSAYVTPVFEGSDMVGYESVRVNATEEQKQRAEKVYCRLRAGKKPFSWRQYARYYAQVFSPVWLPGVAAALLAWPFAGAPMALTLLALTAVILLAQGWRSEKDYQDLLRLRPEAFTEALVANTYSKDGGSKAQVEMMTRSEAARASTGLTRIADASESLAEVVSSTKEQAATSSRLTDNQNQSTQQAASAIHQMSASIEEVADNVEANSEKAKSAAEYVKQSTDRAKAAMQAINELHDAVKSIVSTVNEVSKSTQEIGQAADLITQIADQTNLLALNAAIEAARAGEHGRGFSVVADEVRALAGKTRESTDRIHTIIGTLRTRADNAVEVSEHGESSAKRGVEMVAETEQALREIDAVVSAISDTTLQMSAAVEEQSNVAEHISQQVTDMADGAEEARSNAQGTADASAQLQDTVHELRALIQRFLQKG</sequence>
<reference evidence="11 12" key="1">
    <citation type="journal article" date="2018" name="Front. Microbiol.">
        <title>Genome-Based Analysis Reveals the Taxonomy and Diversity of the Family Idiomarinaceae.</title>
        <authorList>
            <person name="Liu Y."/>
            <person name="Lai Q."/>
            <person name="Shao Z."/>
        </authorList>
    </citation>
    <scope>NUCLEOTIDE SEQUENCE [LARGE SCALE GENOMIC DNA]</scope>
    <source>
        <strain evidence="11 12">GBSy1</strain>
    </source>
</reference>
<dbReference type="PROSITE" id="PS50111">
    <property type="entry name" value="CHEMOTAXIS_TRANSDUC_2"/>
    <property type="match status" value="1"/>
</dbReference>
<dbReference type="Pfam" id="PF00015">
    <property type="entry name" value="MCPsignal"/>
    <property type="match status" value="1"/>
</dbReference>
<keyword evidence="7" id="KW-0812">Transmembrane</keyword>
<gene>
    <name evidence="11" type="ORF">CWE12_10055</name>
</gene>